<feature type="compositionally biased region" description="Polar residues" evidence="1">
    <location>
        <begin position="1"/>
        <end position="15"/>
    </location>
</feature>
<comment type="caution">
    <text evidence="2">The sequence shown here is derived from an EMBL/GenBank/DDBJ whole genome shotgun (WGS) entry which is preliminary data.</text>
</comment>
<feature type="compositionally biased region" description="Basic and acidic residues" evidence="1">
    <location>
        <begin position="16"/>
        <end position="25"/>
    </location>
</feature>
<name>A0ABD7KB02_PSEAI</name>
<gene>
    <name evidence="2" type="ORF">DY940_01635</name>
</gene>
<reference evidence="2 3" key="1">
    <citation type="submission" date="2018-12" db="EMBL/GenBank/DDBJ databases">
        <title>Pseudomonas aeruginosa Diversity Panel.</title>
        <authorList>
            <person name="Snesrud E."/>
            <person name="Mcgann P."/>
        </authorList>
    </citation>
    <scope>NUCLEOTIDE SEQUENCE [LARGE SCALE GENOMIC DNA]</scope>
    <source>
        <strain evidence="2 3">MRSN6241</strain>
    </source>
</reference>
<sequence>MGGGSQSDESISNSGRDPRSRGPLREVRGVARGRAYAVGTCRQAYVREDEGVWRCIDQTAQGGDVALTDTSFESIDGFSEQEIYTVGWEGEIWSYDGSVFTQASSPTNLALYKVRCAGDGYAYACGQLGTLLRGRGDKWEIIEHESTREDLWGMEYFDGHLYVSSTHFVYRLVDGRLERVDFGDDVPASCYHLSAADGIMWSVGAKDVMEFDGQSWKRILEIQ</sequence>
<evidence type="ECO:0000256" key="1">
    <source>
        <dbReference type="SAM" id="MobiDB-lite"/>
    </source>
</evidence>
<dbReference type="EMBL" id="RXTL01000005">
    <property type="protein sequence ID" value="RTS52060.1"/>
    <property type="molecule type" value="Genomic_DNA"/>
</dbReference>
<dbReference type="Proteomes" id="UP000276985">
    <property type="component" value="Unassembled WGS sequence"/>
</dbReference>
<evidence type="ECO:0000313" key="2">
    <source>
        <dbReference type="EMBL" id="RTS52060.1"/>
    </source>
</evidence>
<organism evidence="2 3">
    <name type="scientific">Pseudomonas aeruginosa</name>
    <dbReference type="NCBI Taxonomy" id="287"/>
    <lineage>
        <taxon>Bacteria</taxon>
        <taxon>Pseudomonadati</taxon>
        <taxon>Pseudomonadota</taxon>
        <taxon>Gammaproteobacteria</taxon>
        <taxon>Pseudomonadales</taxon>
        <taxon>Pseudomonadaceae</taxon>
        <taxon>Pseudomonas</taxon>
    </lineage>
</organism>
<accession>A0ABD7KB02</accession>
<dbReference type="AlphaFoldDB" id="A0ABD7KB02"/>
<feature type="region of interest" description="Disordered" evidence="1">
    <location>
        <begin position="1"/>
        <end position="25"/>
    </location>
</feature>
<protein>
    <submittedName>
        <fullName evidence="2">Uncharacterized protein</fullName>
    </submittedName>
</protein>
<evidence type="ECO:0000313" key="3">
    <source>
        <dbReference type="Proteomes" id="UP000276985"/>
    </source>
</evidence>
<proteinExistence type="predicted"/>